<dbReference type="InterPro" id="IPR001214">
    <property type="entry name" value="SET_dom"/>
</dbReference>
<evidence type="ECO:0000256" key="2">
    <source>
        <dbReference type="ARBA" id="ARBA00023004"/>
    </source>
</evidence>
<accession>A0AAJ0BI51</accession>
<gene>
    <name evidence="5" type="ORF">QBC47DRAFT_295393</name>
</gene>
<dbReference type="GO" id="GO:0006355">
    <property type="term" value="P:regulation of DNA-templated transcription"/>
    <property type="evidence" value="ECO:0007669"/>
    <property type="project" value="TreeGrafter"/>
</dbReference>
<keyword evidence="6" id="KW-1185">Reference proteome</keyword>
<evidence type="ECO:0000313" key="6">
    <source>
        <dbReference type="Proteomes" id="UP001239445"/>
    </source>
</evidence>
<feature type="compositionally biased region" description="Low complexity" evidence="3">
    <location>
        <begin position="483"/>
        <end position="492"/>
    </location>
</feature>
<proteinExistence type="predicted"/>
<dbReference type="InterPro" id="IPR003347">
    <property type="entry name" value="JmjC_dom"/>
</dbReference>
<evidence type="ECO:0000256" key="3">
    <source>
        <dbReference type="SAM" id="MobiDB-lite"/>
    </source>
</evidence>
<feature type="domain" description="JmjC" evidence="4">
    <location>
        <begin position="292"/>
        <end position="458"/>
    </location>
</feature>
<dbReference type="Pfam" id="PF02373">
    <property type="entry name" value="JmjC"/>
    <property type="match status" value="1"/>
</dbReference>
<feature type="region of interest" description="Disordered" evidence="3">
    <location>
        <begin position="590"/>
        <end position="630"/>
    </location>
</feature>
<evidence type="ECO:0000313" key="5">
    <source>
        <dbReference type="EMBL" id="KAK1758402.1"/>
    </source>
</evidence>
<dbReference type="EMBL" id="MU839829">
    <property type="protein sequence ID" value="KAK1758402.1"/>
    <property type="molecule type" value="Genomic_DNA"/>
</dbReference>
<name>A0AAJ0BI51_9PEZI</name>
<evidence type="ECO:0000256" key="1">
    <source>
        <dbReference type="ARBA" id="ARBA00022723"/>
    </source>
</evidence>
<feature type="compositionally biased region" description="Polar residues" evidence="3">
    <location>
        <begin position="600"/>
        <end position="612"/>
    </location>
</feature>
<feature type="region of interest" description="Disordered" evidence="3">
    <location>
        <begin position="62"/>
        <end position="135"/>
    </location>
</feature>
<dbReference type="PROSITE" id="PS51184">
    <property type="entry name" value="JMJC"/>
    <property type="match status" value="1"/>
</dbReference>
<dbReference type="Gene3D" id="2.170.270.10">
    <property type="entry name" value="SET domain"/>
    <property type="match status" value="1"/>
</dbReference>
<organism evidence="5 6">
    <name type="scientific">Echria macrotheca</name>
    <dbReference type="NCBI Taxonomy" id="438768"/>
    <lineage>
        <taxon>Eukaryota</taxon>
        <taxon>Fungi</taxon>
        <taxon>Dikarya</taxon>
        <taxon>Ascomycota</taxon>
        <taxon>Pezizomycotina</taxon>
        <taxon>Sordariomycetes</taxon>
        <taxon>Sordariomycetidae</taxon>
        <taxon>Sordariales</taxon>
        <taxon>Schizotheciaceae</taxon>
        <taxon>Echria</taxon>
    </lineage>
</organism>
<dbReference type="AlphaFoldDB" id="A0AAJ0BI51"/>
<dbReference type="SUPFAM" id="SSF82199">
    <property type="entry name" value="SET domain"/>
    <property type="match status" value="1"/>
</dbReference>
<dbReference type="PANTHER" id="PTHR10694">
    <property type="entry name" value="LYSINE-SPECIFIC DEMETHYLASE"/>
    <property type="match status" value="1"/>
</dbReference>
<dbReference type="GO" id="GO:0005634">
    <property type="term" value="C:nucleus"/>
    <property type="evidence" value="ECO:0007669"/>
    <property type="project" value="TreeGrafter"/>
</dbReference>
<dbReference type="PANTHER" id="PTHR10694:SF33">
    <property type="entry name" value="LYSINE-SPECIFIC DEMETHYLASE 5"/>
    <property type="match status" value="1"/>
</dbReference>
<dbReference type="GO" id="GO:0000785">
    <property type="term" value="C:chromatin"/>
    <property type="evidence" value="ECO:0007669"/>
    <property type="project" value="TreeGrafter"/>
</dbReference>
<feature type="region of interest" description="Disordered" evidence="3">
    <location>
        <begin position="523"/>
        <end position="542"/>
    </location>
</feature>
<keyword evidence="1" id="KW-0479">Metal-binding</keyword>
<dbReference type="SMART" id="SM00317">
    <property type="entry name" value="SET"/>
    <property type="match status" value="1"/>
</dbReference>
<dbReference type="GO" id="GO:0046872">
    <property type="term" value="F:metal ion binding"/>
    <property type="evidence" value="ECO:0007669"/>
    <property type="project" value="UniProtKB-KW"/>
</dbReference>
<dbReference type="GO" id="GO:0034647">
    <property type="term" value="F:histone H3K4me/H3K4me2/H3K4me3 demethylase activity"/>
    <property type="evidence" value="ECO:0007669"/>
    <property type="project" value="TreeGrafter"/>
</dbReference>
<feature type="compositionally biased region" description="Low complexity" evidence="3">
    <location>
        <begin position="62"/>
        <end position="75"/>
    </location>
</feature>
<dbReference type="SUPFAM" id="SSF51197">
    <property type="entry name" value="Clavaminate synthase-like"/>
    <property type="match status" value="1"/>
</dbReference>
<dbReference type="SMART" id="SM00558">
    <property type="entry name" value="JmjC"/>
    <property type="match status" value="1"/>
</dbReference>
<sequence>MDALQGKVESIDSEIRDIGGTLRNYLETGATAARKVKPPGTKAARDLLLHLLGRLEQVSTDLGGVSSSLSPSLHGPDTPVSHGSPLPRPQDVSPELPTNQQPAPLPAPESESESSSAAADLPTPSTAGAPPATTQQLQLVSRPLSHTPPSGGLPLGTLGAARLPDPVLSDHASPLFSCTYRDVNVLNEYFFEECSRHPIVQDRGYFKLQVHDLPVLRVEKMDRPTKDHVTSFCYKADSKGMIKVDTGKRVRFSAPRLPFPRTAKSSWSFEEQRDLWNSSALNPPQGTRPYIIGNPLFEDAELSPGEKLRQRGRGPLEGINTQYVYFNLTGKTITTMHREDAHVRSENLLRSGENKFWCFVKPTSTARMEEMLRIAYPSMRNCSQAVRHLSLHIPPARLDEWGVEYTLDYCVPGQAIVTEPGTYHQVLNLGPNYAVAINVEYLSSPDQPVNYTFCDDNCPDKFAMTADDFKIWPKPPLDAPGIQQVQQQPQAQTGFVSKPVSPSPDEVSRPTLQSPAEPVALLAPPIPEKPASPELQSGSTSSLQAPMLTAEVPQMLPSNQEPELPPKERIPDVAAWLAKEQTRDPSLCTQPAETMESEPQHTQALPQQSNDRPSMPAPSPQAAPLLGFNSSTPPLALNSLGPLGEAAEALALMSSTPAPRSPPNKKRPAAPAAKKAPKRQKIEPPPPQPLYDSPATAILKRLTTLVQSTELRRVSSVASAASQLSEKTAFHRLDDMVKGWRGVLWALPEVSTFELINRVDEMALNAPIHIYLRRLSKVMLADLAVVVGDEEEARQRSYIANTNVLLEKLQWSQNDLPKLQDYIREGKCWKTICNHNDGLLCVLPPDPGILDLAMFHDEVARFHQQLNTKLMRSLGRMGKALQQAICNVREPPEFVWEDFDTSQLSAAEIEPLLLQHVTIAKKHHYNPQPTVWPCPPGWRGTIWPTDPLAVAPGERHCGMCKRKANCQCARKQIPEIPKVEIGGPRGEGVRSVGKQPAGKILGELLGEVTPVGSHPGEWTYLFRRPDMDNAAVAEIYPGRRGNWVRKVHHSDSPSAELRPVKIMGRWRAMLLTLREIEDGEEITMDRGKDCLSYASDNTPGQ</sequence>
<feature type="region of interest" description="Disordered" evidence="3">
    <location>
        <begin position="655"/>
        <end position="693"/>
    </location>
</feature>
<evidence type="ECO:0000259" key="4">
    <source>
        <dbReference type="PROSITE" id="PS51184"/>
    </source>
</evidence>
<keyword evidence="2" id="KW-0408">Iron</keyword>
<dbReference type="Gene3D" id="2.60.120.650">
    <property type="entry name" value="Cupin"/>
    <property type="match status" value="1"/>
</dbReference>
<dbReference type="InterPro" id="IPR046341">
    <property type="entry name" value="SET_dom_sf"/>
</dbReference>
<feature type="compositionally biased region" description="Low complexity" evidence="3">
    <location>
        <begin position="113"/>
        <end position="134"/>
    </location>
</feature>
<comment type="caution">
    <text evidence="5">The sequence shown here is derived from an EMBL/GenBank/DDBJ whole genome shotgun (WGS) entry which is preliminary data.</text>
</comment>
<protein>
    <recommendedName>
        <fullName evidence="4">JmjC domain-containing protein</fullName>
    </recommendedName>
</protein>
<dbReference type="Pfam" id="PF00856">
    <property type="entry name" value="SET"/>
    <property type="match status" value="1"/>
</dbReference>
<dbReference type="Proteomes" id="UP001239445">
    <property type="component" value="Unassembled WGS sequence"/>
</dbReference>
<reference evidence="5" key="1">
    <citation type="submission" date="2023-06" db="EMBL/GenBank/DDBJ databases">
        <title>Genome-scale phylogeny and comparative genomics of the fungal order Sordariales.</title>
        <authorList>
            <consortium name="Lawrence Berkeley National Laboratory"/>
            <person name="Hensen N."/>
            <person name="Bonometti L."/>
            <person name="Westerberg I."/>
            <person name="Brannstrom I.O."/>
            <person name="Guillou S."/>
            <person name="Cros-Aarteil S."/>
            <person name="Calhoun S."/>
            <person name="Haridas S."/>
            <person name="Kuo A."/>
            <person name="Mondo S."/>
            <person name="Pangilinan J."/>
            <person name="Riley R."/>
            <person name="Labutti K."/>
            <person name="Andreopoulos B."/>
            <person name="Lipzen A."/>
            <person name="Chen C."/>
            <person name="Yanf M."/>
            <person name="Daum C."/>
            <person name="Ng V."/>
            <person name="Clum A."/>
            <person name="Steindorff A."/>
            <person name="Ohm R."/>
            <person name="Martin F."/>
            <person name="Silar P."/>
            <person name="Natvig D."/>
            <person name="Lalanne C."/>
            <person name="Gautier V."/>
            <person name="Ament-Velasquez S.L."/>
            <person name="Kruys A."/>
            <person name="Hutchinson M.I."/>
            <person name="Powell A.J."/>
            <person name="Barry K."/>
            <person name="Miller A.N."/>
            <person name="Grigoriev I.V."/>
            <person name="Debuchy R."/>
            <person name="Gladieux P."/>
            <person name="Thoren M.H."/>
            <person name="Johannesson H."/>
        </authorList>
    </citation>
    <scope>NUCLEOTIDE SEQUENCE</scope>
    <source>
        <strain evidence="5">PSN4</strain>
    </source>
</reference>
<feature type="region of interest" description="Disordered" evidence="3">
    <location>
        <begin position="475"/>
        <end position="513"/>
    </location>
</feature>